<dbReference type="Pfam" id="PF02405">
    <property type="entry name" value="MlaE"/>
    <property type="match status" value="1"/>
</dbReference>
<evidence type="ECO:0000313" key="4">
    <source>
        <dbReference type="Proteomes" id="UP001347146"/>
    </source>
</evidence>
<feature type="transmembrane region" description="Helical" evidence="2">
    <location>
        <begin position="273"/>
        <end position="297"/>
    </location>
</feature>
<dbReference type="EMBL" id="JAZDUF010000001">
    <property type="protein sequence ID" value="MEE3849624.1"/>
    <property type="molecule type" value="Genomic_DNA"/>
</dbReference>
<protein>
    <submittedName>
        <fullName evidence="3">ABC transporter permease</fullName>
    </submittedName>
</protein>
<comment type="caution">
    <text evidence="3">The sequence shown here is derived from an EMBL/GenBank/DDBJ whole genome shotgun (WGS) entry which is preliminary data.</text>
</comment>
<feature type="region of interest" description="Disordered" evidence="1">
    <location>
        <begin position="1"/>
        <end position="23"/>
    </location>
</feature>
<feature type="transmembrane region" description="Helical" evidence="2">
    <location>
        <begin position="85"/>
        <end position="107"/>
    </location>
</feature>
<reference evidence="3 4" key="1">
    <citation type="submission" date="2024-01" db="EMBL/GenBank/DDBJ databases">
        <title>Draft genome sequence of Gordonia sp. LSe1-13.</title>
        <authorList>
            <person name="Suphannarot A."/>
            <person name="Mingma R."/>
        </authorList>
    </citation>
    <scope>NUCLEOTIDE SEQUENCE [LARGE SCALE GENOMIC DNA]</scope>
    <source>
        <strain evidence="3 4">LSe1-13</strain>
    </source>
</reference>
<gene>
    <name evidence="3" type="ORF">VZC37_04735</name>
</gene>
<evidence type="ECO:0000256" key="2">
    <source>
        <dbReference type="SAM" id="Phobius"/>
    </source>
</evidence>
<name>A0ABU7M938_9ACTN</name>
<keyword evidence="2" id="KW-1133">Transmembrane helix</keyword>
<sequence length="302" mass="31466">MATTDLGPQPPLHTSNESAVDGDELRDARQDKFVLPVTQPARRGRIATSIDTFGRATRMAVSTVTVGFDDLVHGRFQWRETLRQAWFIVSVTAIPGILMAIPFGVIVSAQVGNLVYQLGANSLIGAAGGTGVIKQGAPVATGLLLGGAGAAAIAADLGARTIREEVDAMRVMGVDPISRLVVPRVVATLIVAPLLNILIVAVGIVAGYVVAVSFLGVAPGSYWMSFGAFTSDVDVWVSLIKSWVFGFLVVVIACQRGLEARGGPRGVADGVNAAVVLSVVATMVANTAITQVVAMFFPMRIG</sequence>
<keyword evidence="2" id="KW-0812">Transmembrane</keyword>
<feature type="transmembrane region" description="Helical" evidence="2">
    <location>
        <begin position="235"/>
        <end position="253"/>
    </location>
</feature>
<keyword evidence="4" id="KW-1185">Reference proteome</keyword>
<dbReference type="Proteomes" id="UP001347146">
    <property type="component" value="Unassembled WGS sequence"/>
</dbReference>
<organism evidence="3 4">
    <name type="scientific">Gordonia sesuvii</name>
    <dbReference type="NCBI Taxonomy" id="3116777"/>
    <lineage>
        <taxon>Bacteria</taxon>
        <taxon>Bacillati</taxon>
        <taxon>Actinomycetota</taxon>
        <taxon>Actinomycetes</taxon>
        <taxon>Mycobacteriales</taxon>
        <taxon>Gordoniaceae</taxon>
        <taxon>Gordonia</taxon>
    </lineage>
</organism>
<proteinExistence type="predicted"/>
<dbReference type="PANTHER" id="PTHR30188:SF4">
    <property type="entry name" value="PROTEIN TRIGALACTOSYLDIACYLGLYCEROL 1, CHLOROPLASTIC"/>
    <property type="match status" value="1"/>
</dbReference>
<dbReference type="PANTHER" id="PTHR30188">
    <property type="entry name" value="ABC TRANSPORTER PERMEASE PROTEIN-RELATED"/>
    <property type="match status" value="1"/>
</dbReference>
<feature type="transmembrane region" description="Helical" evidence="2">
    <location>
        <begin position="139"/>
        <end position="159"/>
    </location>
</feature>
<keyword evidence="2" id="KW-0472">Membrane</keyword>
<evidence type="ECO:0000256" key="1">
    <source>
        <dbReference type="SAM" id="MobiDB-lite"/>
    </source>
</evidence>
<dbReference type="InterPro" id="IPR030802">
    <property type="entry name" value="Permease_MalE"/>
</dbReference>
<accession>A0ABU7M938</accession>
<evidence type="ECO:0000313" key="3">
    <source>
        <dbReference type="EMBL" id="MEE3849624.1"/>
    </source>
</evidence>